<dbReference type="Gene3D" id="1.10.1670.10">
    <property type="entry name" value="Helix-hairpin-Helix base-excision DNA repair enzymes (C-terminal)"/>
    <property type="match status" value="1"/>
</dbReference>
<dbReference type="GO" id="GO:0046872">
    <property type="term" value="F:metal ion binding"/>
    <property type="evidence" value="ECO:0007669"/>
    <property type="project" value="UniProtKB-KW"/>
</dbReference>
<evidence type="ECO:0000256" key="10">
    <source>
        <dbReference type="ARBA" id="ARBA00023004"/>
    </source>
</evidence>
<protein>
    <recommendedName>
        <fullName evidence="5">Adenine DNA glycosylase</fullName>
        <ecNumber evidence="4">3.2.2.31</ecNumber>
    </recommendedName>
</protein>
<feature type="compositionally biased region" description="Acidic residues" evidence="14">
    <location>
        <begin position="693"/>
        <end position="702"/>
    </location>
</feature>
<dbReference type="PANTHER" id="PTHR42944:SF1">
    <property type="entry name" value="ADENINE DNA GLYCOSYLASE"/>
    <property type="match status" value="1"/>
</dbReference>
<keyword evidence="6" id="KW-0004">4Fe-4S</keyword>
<gene>
    <name evidence="16" type="ORF">RHOBADRAFT_51486</name>
</gene>
<proteinExistence type="inferred from homology"/>
<dbReference type="Proteomes" id="UP000053890">
    <property type="component" value="Unassembled WGS sequence"/>
</dbReference>
<comment type="cofactor">
    <cofactor evidence="2">
        <name>[4Fe-4S] cluster</name>
        <dbReference type="ChEBI" id="CHEBI:49883"/>
    </cofactor>
</comment>
<dbReference type="SUPFAM" id="SSF48150">
    <property type="entry name" value="DNA-glycosylase"/>
    <property type="match status" value="1"/>
</dbReference>
<dbReference type="Gene3D" id="1.10.340.30">
    <property type="entry name" value="Hypothetical protein, domain 2"/>
    <property type="match status" value="1"/>
</dbReference>
<feature type="compositionally biased region" description="Basic and acidic residues" evidence="14">
    <location>
        <begin position="628"/>
        <end position="641"/>
    </location>
</feature>
<dbReference type="EC" id="3.2.2.31" evidence="4"/>
<evidence type="ECO:0000256" key="3">
    <source>
        <dbReference type="ARBA" id="ARBA00008343"/>
    </source>
</evidence>
<dbReference type="EMBL" id="KQ474074">
    <property type="protein sequence ID" value="KPV77660.1"/>
    <property type="molecule type" value="Genomic_DNA"/>
</dbReference>
<dbReference type="GO" id="GO:0000701">
    <property type="term" value="F:purine-specific mismatch base pair DNA N-glycosylase activity"/>
    <property type="evidence" value="ECO:0007669"/>
    <property type="project" value="UniProtKB-EC"/>
</dbReference>
<sequence length="702" mass="74452">MPPRKRAPAAPARPLPRPNTAHPCASQLEAALSTLPARPHAASYHAFLTSPYYPAPPSPSPTKKRKKAEPTLPPAVDSALDAAVVQQKLLAWFDGVRATRGMPWRKDVDPATMDEEERTQRGYEVWVSEIMLQQTRVDTVIPYWLKWMAKFPTVKALAEADIEEVNGVWQGLGYYSRAKRLLDGARTVMDSHDGVLPSTADGLLSIDGIGPYSAGAISSIAFGQRSATVDGNVIRVLSRLTALHAPDKAKSTANFIWALADVLVPPQPKRRKKKARDSDGEGGEVGGEGKCGVGGKNKPGAWNQALMELGATVCTPKAPKCDECPLSDECLAYAEARYVAHQPKTSSSSSPAPAPDIEDLCDLCAPLPYESTAEARAHGVEVFPMAKEKVKKRDEDSVVCVVEWVASEGDKGDEERKVLLVKRPEKGLLAGLNEFPAIDLAPDSPLPSPKARTKLLNSLLATLLDLPPSTLSPSTDSPPSSPSTTSTSTPRILSRTALPPVTQIYSHLVRTHHAERLVLCSSSPPALRPALSAKEAARAAKKAGADDDALVQSLAGRAKWVDAAEVPTANIGGAVAKVWGERLAVVGGRAAGGVEGKKKAAAGGKGKGKGKAEGKADKGQGSLMGFFAKKEPAPKPSRDKAALVGGQERASEAERDASDDDGEVIVVEEATSGGRTSVEEKKVYKKRRIAPASDEEDDKAGS</sequence>
<evidence type="ECO:0000259" key="15">
    <source>
        <dbReference type="SMART" id="SM00478"/>
    </source>
</evidence>
<feature type="region of interest" description="Disordered" evidence="14">
    <location>
        <begin position="594"/>
        <end position="702"/>
    </location>
</feature>
<dbReference type="Pfam" id="PF10576">
    <property type="entry name" value="EndIII_4Fe-2S"/>
    <property type="match status" value="1"/>
</dbReference>
<evidence type="ECO:0000256" key="4">
    <source>
        <dbReference type="ARBA" id="ARBA00012045"/>
    </source>
</evidence>
<accession>A0A194SB27</accession>
<reference evidence="16 17" key="1">
    <citation type="journal article" date="2015" name="Front. Microbiol.">
        <title>Genome sequence of the plant growth promoting endophytic yeast Rhodotorula graminis WP1.</title>
        <authorList>
            <person name="Firrincieli A."/>
            <person name="Otillar R."/>
            <person name="Salamov A."/>
            <person name="Schmutz J."/>
            <person name="Khan Z."/>
            <person name="Redman R.S."/>
            <person name="Fleck N.D."/>
            <person name="Lindquist E."/>
            <person name="Grigoriev I.V."/>
            <person name="Doty S.L."/>
        </authorList>
    </citation>
    <scope>NUCLEOTIDE SEQUENCE [LARGE SCALE GENOMIC DNA]</scope>
    <source>
        <strain evidence="16 17">WP1</strain>
    </source>
</reference>
<dbReference type="InterPro" id="IPR015797">
    <property type="entry name" value="NUDIX_hydrolase-like_dom_sf"/>
</dbReference>
<comment type="similarity">
    <text evidence="3">Belongs to the Nth/MutY family.</text>
</comment>
<name>A0A194SB27_RHOGW</name>
<dbReference type="InterPro" id="IPR003651">
    <property type="entry name" value="Endonuclease3_FeS-loop_motif"/>
</dbReference>
<dbReference type="GO" id="GO:0006285">
    <property type="term" value="P:base-excision repair, AP site formation"/>
    <property type="evidence" value="ECO:0007669"/>
    <property type="project" value="UniProtKB-ARBA"/>
</dbReference>
<evidence type="ECO:0000256" key="6">
    <source>
        <dbReference type="ARBA" id="ARBA00022485"/>
    </source>
</evidence>
<dbReference type="CDD" id="cd00056">
    <property type="entry name" value="ENDO3c"/>
    <property type="match status" value="1"/>
</dbReference>
<evidence type="ECO:0000256" key="8">
    <source>
        <dbReference type="ARBA" id="ARBA00022763"/>
    </source>
</evidence>
<feature type="region of interest" description="Disordered" evidence="14">
    <location>
        <begin position="467"/>
        <end position="493"/>
    </location>
</feature>
<organism evidence="16 17">
    <name type="scientific">Rhodotorula graminis (strain WP1)</name>
    <dbReference type="NCBI Taxonomy" id="578459"/>
    <lineage>
        <taxon>Eukaryota</taxon>
        <taxon>Fungi</taxon>
        <taxon>Dikarya</taxon>
        <taxon>Basidiomycota</taxon>
        <taxon>Pucciniomycotina</taxon>
        <taxon>Microbotryomycetes</taxon>
        <taxon>Sporidiobolales</taxon>
        <taxon>Sporidiobolaceae</taxon>
        <taxon>Rhodotorula</taxon>
    </lineage>
</organism>
<dbReference type="SUPFAM" id="SSF55811">
    <property type="entry name" value="Nudix"/>
    <property type="match status" value="1"/>
</dbReference>
<evidence type="ECO:0000256" key="2">
    <source>
        <dbReference type="ARBA" id="ARBA00001966"/>
    </source>
</evidence>
<dbReference type="AlphaFoldDB" id="A0A194SB27"/>
<keyword evidence="11" id="KW-0411">Iron-sulfur</keyword>
<feature type="domain" description="HhH-GPD" evidence="15">
    <location>
        <begin position="131"/>
        <end position="312"/>
    </location>
</feature>
<keyword evidence="9" id="KW-0378">Hydrolase</keyword>
<dbReference type="GO" id="GO:0034039">
    <property type="term" value="F:8-oxo-7,8-dihydroguanine DNA N-glycosylase activity"/>
    <property type="evidence" value="ECO:0007669"/>
    <property type="project" value="TreeGrafter"/>
</dbReference>
<dbReference type="GO" id="GO:0032357">
    <property type="term" value="F:oxidized purine DNA binding"/>
    <property type="evidence" value="ECO:0007669"/>
    <property type="project" value="TreeGrafter"/>
</dbReference>
<evidence type="ECO:0000256" key="5">
    <source>
        <dbReference type="ARBA" id="ARBA00022023"/>
    </source>
</evidence>
<evidence type="ECO:0000256" key="12">
    <source>
        <dbReference type="ARBA" id="ARBA00023204"/>
    </source>
</evidence>
<evidence type="ECO:0000256" key="9">
    <source>
        <dbReference type="ARBA" id="ARBA00022801"/>
    </source>
</evidence>
<keyword evidence="8" id="KW-0227">DNA damage</keyword>
<comment type="catalytic activity">
    <reaction evidence="1">
        <text>Hydrolyzes free adenine bases from 7,8-dihydro-8-oxoguanine:adenine mismatched double-stranded DNA, leaving an apurinic site.</text>
        <dbReference type="EC" id="3.2.2.31"/>
    </reaction>
</comment>
<evidence type="ECO:0000313" key="17">
    <source>
        <dbReference type="Proteomes" id="UP000053890"/>
    </source>
</evidence>
<dbReference type="GeneID" id="28976313"/>
<keyword evidence="10" id="KW-0408">Iron</keyword>
<evidence type="ECO:0000256" key="13">
    <source>
        <dbReference type="ARBA" id="ARBA00023295"/>
    </source>
</evidence>
<dbReference type="STRING" id="578459.A0A194SB27"/>
<feature type="compositionally biased region" description="Low complexity" evidence="14">
    <location>
        <begin position="467"/>
        <end position="490"/>
    </location>
</feature>
<dbReference type="Gene3D" id="3.90.79.10">
    <property type="entry name" value="Nucleoside Triphosphate Pyrophosphohydrolase"/>
    <property type="match status" value="1"/>
</dbReference>
<dbReference type="RefSeq" id="XP_018273709.1">
    <property type="nucleotide sequence ID" value="XM_018415865.1"/>
</dbReference>
<dbReference type="OrthoDB" id="10248838at2759"/>
<dbReference type="InterPro" id="IPR044298">
    <property type="entry name" value="MIG/MutY"/>
</dbReference>
<evidence type="ECO:0000256" key="11">
    <source>
        <dbReference type="ARBA" id="ARBA00023014"/>
    </source>
</evidence>
<dbReference type="Pfam" id="PF00730">
    <property type="entry name" value="HhH-GPD"/>
    <property type="match status" value="1"/>
</dbReference>
<evidence type="ECO:0000256" key="7">
    <source>
        <dbReference type="ARBA" id="ARBA00022723"/>
    </source>
</evidence>
<dbReference type="FunFam" id="1.10.340.30:FF:000002">
    <property type="entry name" value="Adenine DNA glycosylase"/>
    <property type="match status" value="1"/>
</dbReference>
<dbReference type="GO" id="GO:0035485">
    <property type="term" value="F:adenine/guanine mispair binding"/>
    <property type="evidence" value="ECO:0007669"/>
    <property type="project" value="TreeGrafter"/>
</dbReference>
<keyword evidence="7" id="KW-0479">Metal-binding</keyword>
<dbReference type="InterPro" id="IPR023170">
    <property type="entry name" value="HhH_base_excis_C"/>
</dbReference>
<dbReference type="SMART" id="SM00525">
    <property type="entry name" value="FES"/>
    <property type="match status" value="1"/>
</dbReference>
<dbReference type="OMA" id="WEFICID"/>
<evidence type="ECO:0000256" key="1">
    <source>
        <dbReference type="ARBA" id="ARBA00000843"/>
    </source>
</evidence>
<dbReference type="SMART" id="SM00478">
    <property type="entry name" value="ENDO3c"/>
    <property type="match status" value="1"/>
</dbReference>
<feature type="region of interest" description="Disordered" evidence="14">
    <location>
        <begin position="1"/>
        <end position="23"/>
    </location>
</feature>
<dbReference type="InterPro" id="IPR011257">
    <property type="entry name" value="DNA_glycosylase"/>
</dbReference>
<keyword evidence="17" id="KW-1185">Reference proteome</keyword>
<keyword evidence="13" id="KW-0326">Glycosidase</keyword>
<evidence type="ECO:0000313" key="16">
    <source>
        <dbReference type="EMBL" id="KPV77660.1"/>
    </source>
</evidence>
<dbReference type="GO" id="GO:0005634">
    <property type="term" value="C:nucleus"/>
    <property type="evidence" value="ECO:0007669"/>
    <property type="project" value="TreeGrafter"/>
</dbReference>
<dbReference type="PANTHER" id="PTHR42944">
    <property type="entry name" value="ADENINE DNA GLYCOSYLASE"/>
    <property type="match status" value="1"/>
</dbReference>
<evidence type="ECO:0000256" key="14">
    <source>
        <dbReference type="SAM" id="MobiDB-lite"/>
    </source>
</evidence>
<feature type="region of interest" description="Disordered" evidence="14">
    <location>
        <begin position="268"/>
        <end position="294"/>
    </location>
</feature>
<dbReference type="GO" id="GO:0051539">
    <property type="term" value="F:4 iron, 4 sulfur cluster binding"/>
    <property type="evidence" value="ECO:0007669"/>
    <property type="project" value="UniProtKB-KW"/>
</dbReference>
<feature type="compositionally biased region" description="Gly residues" evidence="14">
    <location>
        <begin position="283"/>
        <end position="294"/>
    </location>
</feature>
<dbReference type="GO" id="GO:0006298">
    <property type="term" value="P:mismatch repair"/>
    <property type="evidence" value="ECO:0007669"/>
    <property type="project" value="TreeGrafter"/>
</dbReference>
<dbReference type="InterPro" id="IPR003265">
    <property type="entry name" value="HhH-GPD_domain"/>
</dbReference>
<keyword evidence="12" id="KW-0234">DNA repair</keyword>